<name>A0ABW2U5S0_9BACT</name>
<dbReference type="Proteomes" id="UP001596513">
    <property type="component" value="Unassembled WGS sequence"/>
</dbReference>
<sequence>MPVRLPTRKVLFAATAGALLSAGCVRKQFFQPDARPDAVRAQPLSPTADSVRGATAGRQYARHGRLYNALVGRHYRSTWAAPVNVPVLRLPQARPGGLRPGAVGGGFNSTSLNLTSPDGHAYVLRTVDKDPIRGTPLVLRGTFWSMYCATTCRPPTRMRRWW</sequence>
<gene>
    <name evidence="1" type="ORF">ACFQT0_16365</name>
</gene>
<dbReference type="RefSeq" id="WP_380204309.1">
    <property type="nucleotide sequence ID" value="NZ_JBHTEK010000001.1"/>
</dbReference>
<dbReference type="PROSITE" id="PS51257">
    <property type="entry name" value="PROKAR_LIPOPROTEIN"/>
    <property type="match status" value="1"/>
</dbReference>
<keyword evidence="2" id="KW-1185">Reference proteome</keyword>
<evidence type="ECO:0000313" key="2">
    <source>
        <dbReference type="Proteomes" id="UP001596513"/>
    </source>
</evidence>
<comment type="caution">
    <text evidence="1">The sequence shown here is derived from an EMBL/GenBank/DDBJ whole genome shotgun (WGS) entry which is preliminary data.</text>
</comment>
<dbReference type="EMBL" id="JBHTEK010000001">
    <property type="protein sequence ID" value="MFC7668765.1"/>
    <property type="molecule type" value="Genomic_DNA"/>
</dbReference>
<organism evidence="1 2">
    <name type="scientific">Hymenobacter humi</name>
    <dbReference type="NCBI Taxonomy" id="1411620"/>
    <lineage>
        <taxon>Bacteria</taxon>
        <taxon>Pseudomonadati</taxon>
        <taxon>Bacteroidota</taxon>
        <taxon>Cytophagia</taxon>
        <taxon>Cytophagales</taxon>
        <taxon>Hymenobacteraceae</taxon>
        <taxon>Hymenobacter</taxon>
    </lineage>
</organism>
<accession>A0ABW2U5S0</accession>
<evidence type="ECO:0000313" key="1">
    <source>
        <dbReference type="EMBL" id="MFC7668765.1"/>
    </source>
</evidence>
<reference evidence="2" key="1">
    <citation type="journal article" date="2019" name="Int. J. Syst. Evol. Microbiol.">
        <title>The Global Catalogue of Microorganisms (GCM) 10K type strain sequencing project: providing services to taxonomists for standard genome sequencing and annotation.</title>
        <authorList>
            <consortium name="The Broad Institute Genomics Platform"/>
            <consortium name="The Broad Institute Genome Sequencing Center for Infectious Disease"/>
            <person name="Wu L."/>
            <person name="Ma J."/>
        </authorList>
    </citation>
    <scope>NUCLEOTIDE SEQUENCE [LARGE SCALE GENOMIC DNA]</scope>
    <source>
        <strain evidence="2">JCM 19635</strain>
    </source>
</reference>
<proteinExistence type="predicted"/>
<protein>
    <submittedName>
        <fullName evidence="1">Uncharacterized protein</fullName>
    </submittedName>
</protein>